<evidence type="ECO:0000313" key="3">
    <source>
        <dbReference type="EMBL" id="CRH04852.1"/>
    </source>
</evidence>
<gene>
    <name evidence="3" type="ORF">MAGMO_0648</name>
</gene>
<evidence type="ECO:0000259" key="2">
    <source>
        <dbReference type="Pfam" id="PF13937"/>
    </source>
</evidence>
<accession>A0A1S7LD68</accession>
<proteinExistence type="predicted"/>
<feature type="transmembrane region" description="Helical" evidence="1">
    <location>
        <begin position="52"/>
        <end position="72"/>
    </location>
</feature>
<dbReference type="Pfam" id="PF13937">
    <property type="entry name" value="DUF4212"/>
    <property type="match status" value="1"/>
</dbReference>
<organism evidence="3">
    <name type="scientific">Magnetococcus massalia (strain MO-1)</name>
    <dbReference type="NCBI Taxonomy" id="451514"/>
    <lineage>
        <taxon>Bacteria</taxon>
        <taxon>Pseudomonadati</taxon>
        <taxon>Pseudomonadota</taxon>
        <taxon>Magnetococcia</taxon>
        <taxon>Magnetococcales</taxon>
        <taxon>Magnetococcaceae</taxon>
        <taxon>Magnetococcus</taxon>
    </lineage>
</organism>
<dbReference type="InterPro" id="IPR019886">
    <property type="entry name" value="Na_symporter_ssu"/>
</dbReference>
<feature type="domain" description="Sodium symporter small subunit" evidence="2">
    <location>
        <begin position="9"/>
        <end position="83"/>
    </location>
</feature>
<sequence length="86" mass="9768">MTDKVDSGGYWAANVKLLLTLLSVWFVVSYGFGILLVEPLNSIMLGGYPLGFWFAQQGSIYTFVILIFIYVFKMNKLDREFGVSEE</sequence>
<dbReference type="EMBL" id="LO017727">
    <property type="protein sequence ID" value="CRH04852.1"/>
    <property type="molecule type" value="Genomic_DNA"/>
</dbReference>
<evidence type="ECO:0000256" key="1">
    <source>
        <dbReference type="SAM" id="Phobius"/>
    </source>
</evidence>
<keyword evidence="1" id="KW-0812">Transmembrane</keyword>
<keyword evidence="1" id="KW-0472">Membrane</keyword>
<reference evidence="3" key="1">
    <citation type="submission" date="2015-04" db="EMBL/GenBank/DDBJ databases">
        <authorList>
            <person name="Syromyatnikov M.Y."/>
            <person name="Popov V.N."/>
        </authorList>
    </citation>
    <scope>NUCLEOTIDE SEQUENCE</scope>
    <source>
        <strain evidence="3">MO-1</strain>
    </source>
</reference>
<protein>
    <recommendedName>
        <fullName evidence="2">Sodium symporter small subunit domain-containing protein</fullName>
    </recommendedName>
</protein>
<dbReference type="AlphaFoldDB" id="A0A1S7LD68"/>
<feature type="transmembrane region" description="Helical" evidence="1">
    <location>
        <begin position="12"/>
        <end position="32"/>
    </location>
</feature>
<keyword evidence="1" id="KW-1133">Transmembrane helix</keyword>
<name>A0A1S7LD68_MAGMO</name>
<dbReference type="NCBIfam" id="TIGR03647">
    <property type="entry name" value="Na_symport_sm"/>
    <property type="match status" value="1"/>
</dbReference>